<dbReference type="PATRIC" id="fig|700597.3.peg.5475"/>
<dbReference type="InterPro" id="IPR058548">
    <property type="entry name" value="MlaB-like_STAS"/>
</dbReference>
<sequence>MNTSPDHIFDLATSLDAEGGARISITGDLDWDTAEELTAAARLCLGAEPPPRRLHLDCARMTLCDSLGLASLLMIHRAASGSATRLHLENRPTALQRLLEMTGTADLFTDRADESGQGGATRPPLPPRQP</sequence>
<comment type="caution">
    <text evidence="3">The sequence shown here is derived from an EMBL/GenBank/DDBJ whole genome shotgun (WGS) entry which is preliminary data.</text>
</comment>
<evidence type="ECO:0000256" key="1">
    <source>
        <dbReference type="SAM" id="MobiDB-lite"/>
    </source>
</evidence>
<dbReference type="PROSITE" id="PS50801">
    <property type="entry name" value="STAS"/>
    <property type="match status" value="1"/>
</dbReference>
<dbReference type="Gene3D" id="3.30.750.24">
    <property type="entry name" value="STAS domain"/>
    <property type="match status" value="1"/>
</dbReference>
<dbReference type="InterPro" id="IPR036513">
    <property type="entry name" value="STAS_dom_sf"/>
</dbReference>
<evidence type="ECO:0000313" key="3">
    <source>
        <dbReference type="EMBL" id="EGX56435.1"/>
    </source>
</evidence>
<feature type="domain" description="STAS" evidence="2">
    <location>
        <begin position="23"/>
        <end position="103"/>
    </location>
</feature>
<name>G2GJ84_9ACTN</name>
<organism evidence="3 4">
    <name type="scientific">Streptomyces zinciresistens K42</name>
    <dbReference type="NCBI Taxonomy" id="700597"/>
    <lineage>
        <taxon>Bacteria</taxon>
        <taxon>Bacillati</taxon>
        <taxon>Actinomycetota</taxon>
        <taxon>Actinomycetes</taxon>
        <taxon>Kitasatosporales</taxon>
        <taxon>Streptomycetaceae</taxon>
        <taxon>Streptomyces</taxon>
    </lineage>
</organism>
<accession>G2GJ84</accession>
<dbReference type="RefSeq" id="WP_007501249.1">
    <property type="nucleotide sequence ID" value="NZ_AGBF01000145.1"/>
</dbReference>
<proteinExistence type="predicted"/>
<dbReference type="InterPro" id="IPR002645">
    <property type="entry name" value="STAS_dom"/>
</dbReference>
<dbReference type="Proteomes" id="UP000004217">
    <property type="component" value="Unassembled WGS sequence"/>
</dbReference>
<protein>
    <submittedName>
        <fullName evidence="3">Putative anti-sigma factor antagonist</fullName>
    </submittedName>
</protein>
<gene>
    <name evidence="3" type="ORF">SZN_27871</name>
</gene>
<dbReference type="Pfam" id="PF13466">
    <property type="entry name" value="STAS_2"/>
    <property type="match status" value="1"/>
</dbReference>
<dbReference type="CDD" id="cd07043">
    <property type="entry name" value="STAS_anti-anti-sigma_factors"/>
    <property type="match status" value="1"/>
</dbReference>
<evidence type="ECO:0000313" key="4">
    <source>
        <dbReference type="Proteomes" id="UP000004217"/>
    </source>
</evidence>
<dbReference type="OrthoDB" id="4249752at2"/>
<evidence type="ECO:0000259" key="2">
    <source>
        <dbReference type="PROSITE" id="PS50801"/>
    </source>
</evidence>
<keyword evidence="4" id="KW-1185">Reference proteome</keyword>
<dbReference type="SUPFAM" id="SSF52091">
    <property type="entry name" value="SpoIIaa-like"/>
    <property type="match status" value="1"/>
</dbReference>
<dbReference type="EMBL" id="AGBF01000145">
    <property type="protein sequence ID" value="EGX56435.1"/>
    <property type="molecule type" value="Genomic_DNA"/>
</dbReference>
<dbReference type="AlphaFoldDB" id="G2GJ84"/>
<reference evidence="3 4" key="1">
    <citation type="submission" date="2011-08" db="EMBL/GenBank/DDBJ databases">
        <authorList>
            <person name="Lin Y."/>
            <person name="Hao X."/>
            <person name="Johnstone L."/>
            <person name="Miller S.J."/>
            <person name="Wei G."/>
            <person name="Rensing C."/>
        </authorList>
    </citation>
    <scope>NUCLEOTIDE SEQUENCE [LARGE SCALE GENOMIC DNA]</scope>
    <source>
        <strain evidence="3 4">K42</strain>
    </source>
</reference>
<feature type="region of interest" description="Disordered" evidence="1">
    <location>
        <begin position="108"/>
        <end position="130"/>
    </location>
</feature>